<dbReference type="Proteomes" id="UP000576393">
    <property type="component" value="Unassembled WGS sequence"/>
</dbReference>
<sequence length="322" mass="33468">MKIEHILAGFIPETRGRDGLALAVLLARQAGARLTVAHVHPPAWPTPGPGKVDAEWRAYITAQAAQALQQARLALADVRDVPIDYVLEADRGSGRGLVRLAGRLGADTVVIGSAPRGARSRIALGSTADQLLHASPVPVALAPRGYAEDHPPAIRRLAVAYRRGPASDDAVRPATEIAAALGTPLHLITLVVSRGMRVKAAEQTLDRLRERAAADLREAARGCGVEVTTQVLEGGDVAAALGGAECEGALLVCASSTTGPLRRVFLGDTSMKIIRASGCPVMMLPRTPPPRPAEPAGSTRGAVPSDTATHGAVSPMRDNCGL</sequence>
<feature type="domain" description="UspA" evidence="3">
    <location>
        <begin position="17"/>
        <end position="142"/>
    </location>
</feature>
<evidence type="ECO:0000256" key="2">
    <source>
        <dbReference type="SAM" id="MobiDB-lite"/>
    </source>
</evidence>
<dbReference type="PANTHER" id="PTHR46268:SF6">
    <property type="entry name" value="UNIVERSAL STRESS PROTEIN UP12"/>
    <property type="match status" value="1"/>
</dbReference>
<evidence type="ECO:0000256" key="1">
    <source>
        <dbReference type="ARBA" id="ARBA00008791"/>
    </source>
</evidence>
<comment type="similarity">
    <text evidence="1">Belongs to the universal stress protein A family.</text>
</comment>
<reference evidence="4 5" key="1">
    <citation type="submission" date="2020-07" db="EMBL/GenBank/DDBJ databases">
        <title>Sequencing the genomes of 1000 actinobacteria strains.</title>
        <authorList>
            <person name="Klenk H.-P."/>
        </authorList>
    </citation>
    <scope>NUCLEOTIDE SEQUENCE [LARGE SCALE GENOMIC DNA]</scope>
    <source>
        <strain evidence="4 5">DSM 45763</strain>
    </source>
</reference>
<dbReference type="SUPFAM" id="SSF52402">
    <property type="entry name" value="Adenine nucleotide alpha hydrolases-like"/>
    <property type="match status" value="2"/>
</dbReference>
<dbReference type="EMBL" id="JACCCO010000001">
    <property type="protein sequence ID" value="NYF38775.1"/>
    <property type="molecule type" value="Genomic_DNA"/>
</dbReference>
<dbReference type="Gene3D" id="3.40.50.12370">
    <property type="match status" value="1"/>
</dbReference>
<accession>A0A852UYV0</accession>
<dbReference type="AlphaFoldDB" id="A0A852UYV0"/>
<proteinExistence type="inferred from homology"/>
<keyword evidence="5" id="KW-1185">Reference proteome</keyword>
<dbReference type="InterPro" id="IPR006016">
    <property type="entry name" value="UspA"/>
</dbReference>
<evidence type="ECO:0000313" key="5">
    <source>
        <dbReference type="Proteomes" id="UP000576393"/>
    </source>
</evidence>
<feature type="domain" description="UspA" evidence="3">
    <location>
        <begin position="155"/>
        <end position="285"/>
    </location>
</feature>
<dbReference type="PANTHER" id="PTHR46268">
    <property type="entry name" value="STRESS RESPONSE PROTEIN NHAX"/>
    <property type="match status" value="1"/>
</dbReference>
<evidence type="ECO:0000259" key="3">
    <source>
        <dbReference type="Pfam" id="PF00582"/>
    </source>
</evidence>
<dbReference type="Pfam" id="PF00582">
    <property type="entry name" value="Usp"/>
    <property type="match status" value="2"/>
</dbReference>
<evidence type="ECO:0000313" key="4">
    <source>
        <dbReference type="EMBL" id="NYF38775.1"/>
    </source>
</evidence>
<dbReference type="CDD" id="cd00293">
    <property type="entry name" value="USP-like"/>
    <property type="match status" value="2"/>
</dbReference>
<gene>
    <name evidence="4" type="ORF">HDA43_000934</name>
</gene>
<name>A0A852UYV0_9ACTN</name>
<dbReference type="RefSeq" id="WP_179818467.1">
    <property type="nucleotide sequence ID" value="NZ_JACCCO010000001.1"/>
</dbReference>
<protein>
    <submittedName>
        <fullName evidence="4">Nucleotide-binding universal stress UspA family protein</fullName>
    </submittedName>
</protein>
<organism evidence="4 5">
    <name type="scientific">Streptosporangium sandarakinum</name>
    <dbReference type="NCBI Taxonomy" id="1260955"/>
    <lineage>
        <taxon>Bacteria</taxon>
        <taxon>Bacillati</taxon>
        <taxon>Actinomycetota</taxon>
        <taxon>Actinomycetes</taxon>
        <taxon>Streptosporangiales</taxon>
        <taxon>Streptosporangiaceae</taxon>
        <taxon>Streptosporangium</taxon>
    </lineage>
</organism>
<feature type="region of interest" description="Disordered" evidence="2">
    <location>
        <begin position="282"/>
        <end position="322"/>
    </location>
</feature>
<comment type="caution">
    <text evidence="4">The sequence shown here is derived from an EMBL/GenBank/DDBJ whole genome shotgun (WGS) entry which is preliminary data.</text>
</comment>